<dbReference type="EMBL" id="JYDV01000026">
    <property type="protein sequence ID" value="KRZ40559.1"/>
    <property type="molecule type" value="Genomic_DNA"/>
</dbReference>
<proteinExistence type="predicted"/>
<dbReference type="Proteomes" id="UP000054805">
    <property type="component" value="Unassembled WGS sequence"/>
</dbReference>
<name>A0A0V1ET24_TRIPS</name>
<evidence type="ECO:0000313" key="5">
    <source>
        <dbReference type="Proteomes" id="UP000054805"/>
    </source>
</evidence>
<dbReference type="Proteomes" id="UP000054826">
    <property type="component" value="Unassembled WGS sequence"/>
</dbReference>
<evidence type="ECO:0000313" key="2">
    <source>
        <dbReference type="EMBL" id="KRZ17232.1"/>
    </source>
</evidence>
<gene>
    <name evidence="1" type="ORF">T4A_8748</name>
    <name evidence="2" type="ORF">T4B_10312</name>
    <name evidence="3" type="ORF">T4C_13642</name>
</gene>
<dbReference type="EMBL" id="JYDR01000013">
    <property type="protein sequence ID" value="KRY76211.1"/>
    <property type="molecule type" value="Genomic_DNA"/>
</dbReference>
<accession>A0A0V1ET24</accession>
<organism evidence="1 4">
    <name type="scientific">Trichinella pseudospiralis</name>
    <name type="common">Parasitic roundworm</name>
    <dbReference type="NCBI Taxonomy" id="6337"/>
    <lineage>
        <taxon>Eukaryota</taxon>
        <taxon>Metazoa</taxon>
        <taxon>Ecdysozoa</taxon>
        <taxon>Nematoda</taxon>
        <taxon>Enoplea</taxon>
        <taxon>Dorylaimia</taxon>
        <taxon>Trichinellida</taxon>
        <taxon>Trichinellidae</taxon>
        <taxon>Trichinella</taxon>
    </lineage>
</organism>
<dbReference type="AlphaFoldDB" id="A0A0V1ET24"/>
<keyword evidence="5" id="KW-1185">Reference proteome</keyword>
<evidence type="ECO:0000313" key="3">
    <source>
        <dbReference type="EMBL" id="KRZ40559.1"/>
    </source>
</evidence>
<dbReference type="Proteomes" id="UP000054632">
    <property type="component" value="Unassembled WGS sequence"/>
</dbReference>
<comment type="caution">
    <text evidence="1">The sequence shown here is derived from an EMBL/GenBank/DDBJ whole genome shotgun (WGS) entry which is preliminary data.</text>
</comment>
<evidence type="ECO:0000313" key="1">
    <source>
        <dbReference type="EMBL" id="KRY76211.1"/>
    </source>
</evidence>
<sequence>MIIWKEPSINNRVYHLKQTSFVDRQRAFQQKRLELHGRIQTLLTNIYKGASRTTADLETAGRFPTHKNVLNMCLQCAENREKISRAASNAPGAGKSWCVQKSDENLTLLSECTVWSMDVTLKLLWKDSNRCSPFMYLKLEIYLLLYTV</sequence>
<dbReference type="EMBL" id="JYDS01000294">
    <property type="protein sequence ID" value="KRZ17232.1"/>
    <property type="molecule type" value="Genomic_DNA"/>
</dbReference>
<evidence type="ECO:0000313" key="4">
    <source>
        <dbReference type="Proteomes" id="UP000054632"/>
    </source>
</evidence>
<reference evidence="4 5" key="1">
    <citation type="submission" date="2015-01" db="EMBL/GenBank/DDBJ databases">
        <title>Evolution of Trichinella species and genotypes.</title>
        <authorList>
            <person name="Korhonen P.K."/>
            <person name="Edoardo P."/>
            <person name="Giuseppe L.R."/>
            <person name="Gasser R.B."/>
        </authorList>
    </citation>
    <scope>NUCLEOTIDE SEQUENCE [LARGE SCALE GENOMIC DNA]</scope>
    <source>
        <strain evidence="1">ISS13</strain>
        <strain evidence="3">ISS176</strain>
        <strain evidence="2">ISS588</strain>
    </source>
</reference>
<protein>
    <submittedName>
        <fullName evidence="1">Uncharacterized protein</fullName>
    </submittedName>
</protein>